<feature type="compositionally biased region" description="Acidic residues" evidence="11">
    <location>
        <begin position="213"/>
        <end position="229"/>
    </location>
</feature>
<feature type="compositionally biased region" description="Polar residues" evidence="11">
    <location>
        <begin position="816"/>
        <end position="830"/>
    </location>
</feature>
<feature type="compositionally biased region" description="Polar residues" evidence="11">
    <location>
        <begin position="1423"/>
        <end position="1436"/>
    </location>
</feature>
<dbReference type="EMBL" id="JAGKHQ010000021">
    <property type="protein sequence ID" value="KAG7475325.1"/>
    <property type="molecule type" value="Genomic_DNA"/>
</dbReference>
<dbReference type="SMART" id="SM00355">
    <property type="entry name" value="ZnF_C2H2"/>
    <property type="match status" value="5"/>
</dbReference>
<evidence type="ECO:0000256" key="4">
    <source>
        <dbReference type="ARBA" id="ARBA00022737"/>
    </source>
</evidence>
<keyword evidence="2" id="KW-0597">Phosphoprotein</keyword>
<dbReference type="GO" id="GO:0005634">
    <property type="term" value="C:nucleus"/>
    <property type="evidence" value="ECO:0007669"/>
    <property type="project" value="UniProtKB-SubCell"/>
</dbReference>
<feature type="compositionally biased region" description="Acidic residues" evidence="11">
    <location>
        <begin position="1602"/>
        <end position="1619"/>
    </location>
</feature>
<feature type="compositionally biased region" description="Polar residues" evidence="11">
    <location>
        <begin position="712"/>
        <end position="733"/>
    </location>
</feature>
<protein>
    <submittedName>
        <fullName evidence="13">Transcription factor HIVEP3-like</fullName>
    </submittedName>
</protein>
<evidence type="ECO:0000313" key="13">
    <source>
        <dbReference type="EMBL" id="KAG7475325.1"/>
    </source>
</evidence>
<feature type="compositionally biased region" description="Basic and acidic residues" evidence="11">
    <location>
        <begin position="1265"/>
        <end position="1333"/>
    </location>
</feature>
<dbReference type="GO" id="GO:0008270">
    <property type="term" value="F:zinc ion binding"/>
    <property type="evidence" value="ECO:0007669"/>
    <property type="project" value="UniProtKB-KW"/>
</dbReference>
<evidence type="ECO:0000259" key="12">
    <source>
        <dbReference type="PROSITE" id="PS50157"/>
    </source>
</evidence>
<evidence type="ECO:0000256" key="7">
    <source>
        <dbReference type="ARBA" id="ARBA00023015"/>
    </source>
</evidence>
<evidence type="ECO:0000256" key="8">
    <source>
        <dbReference type="ARBA" id="ARBA00023163"/>
    </source>
</evidence>
<keyword evidence="8" id="KW-0804">Transcription</keyword>
<dbReference type="GO" id="GO:0000981">
    <property type="term" value="F:DNA-binding transcription factor activity, RNA polymerase II-specific"/>
    <property type="evidence" value="ECO:0007669"/>
    <property type="project" value="TreeGrafter"/>
</dbReference>
<name>A0AAV6PVK5_SOLSE</name>
<keyword evidence="4" id="KW-0677">Repeat</keyword>
<feature type="compositionally biased region" description="Pro residues" evidence="11">
    <location>
        <begin position="33"/>
        <end position="43"/>
    </location>
</feature>
<dbReference type="PROSITE" id="PS00028">
    <property type="entry name" value="ZINC_FINGER_C2H2_1"/>
    <property type="match status" value="4"/>
</dbReference>
<feature type="compositionally biased region" description="Low complexity" evidence="11">
    <location>
        <begin position="291"/>
        <end position="309"/>
    </location>
</feature>
<evidence type="ECO:0000313" key="14">
    <source>
        <dbReference type="Proteomes" id="UP000693946"/>
    </source>
</evidence>
<feature type="compositionally biased region" description="Polar residues" evidence="11">
    <location>
        <begin position="1919"/>
        <end position="1933"/>
    </location>
</feature>
<feature type="compositionally biased region" description="Low complexity" evidence="11">
    <location>
        <begin position="348"/>
        <end position="366"/>
    </location>
</feature>
<feature type="compositionally biased region" description="Basic residues" evidence="11">
    <location>
        <begin position="180"/>
        <end position="191"/>
    </location>
</feature>
<feature type="compositionally biased region" description="Low complexity" evidence="11">
    <location>
        <begin position="1696"/>
        <end position="1722"/>
    </location>
</feature>
<evidence type="ECO:0000256" key="6">
    <source>
        <dbReference type="ARBA" id="ARBA00022833"/>
    </source>
</evidence>
<feature type="region of interest" description="Disordered" evidence="11">
    <location>
        <begin position="576"/>
        <end position="835"/>
    </location>
</feature>
<comment type="caution">
    <text evidence="13">The sequence shown here is derived from an EMBL/GenBank/DDBJ whole genome shotgun (WGS) entry which is preliminary data.</text>
</comment>
<keyword evidence="6" id="KW-0862">Zinc</keyword>
<organism evidence="13 14">
    <name type="scientific">Solea senegalensis</name>
    <name type="common">Senegalese sole</name>
    <dbReference type="NCBI Taxonomy" id="28829"/>
    <lineage>
        <taxon>Eukaryota</taxon>
        <taxon>Metazoa</taxon>
        <taxon>Chordata</taxon>
        <taxon>Craniata</taxon>
        <taxon>Vertebrata</taxon>
        <taxon>Euteleostomi</taxon>
        <taxon>Actinopterygii</taxon>
        <taxon>Neopterygii</taxon>
        <taxon>Teleostei</taxon>
        <taxon>Neoteleostei</taxon>
        <taxon>Acanthomorphata</taxon>
        <taxon>Carangaria</taxon>
        <taxon>Pleuronectiformes</taxon>
        <taxon>Pleuronectoidei</taxon>
        <taxon>Soleidae</taxon>
        <taxon>Solea</taxon>
    </lineage>
</organism>
<feature type="compositionally biased region" description="Low complexity" evidence="11">
    <location>
        <begin position="473"/>
        <end position="485"/>
    </location>
</feature>
<feature type="region of interest" description="Disordered" evidence="11">
    <location>
        <begin position="854"/>
        <end position="902"/>
    </location>
</feature>
<feature type="compositionally biased region" description="Basic and acidic residues" evidence="11">
    <location>
        <begin position="2008"/>
        <end position="2020"/>
    </location>
</feature>
<feature type="region of interest" description="Disordered" evidence="11">
    <location>
        <begin position="344"/>
        <end position="373"/>
    </location>
</feature>
<evidence type="ECO:0000256" key="1">
    <source>
        <dbReference type="ARBA" id="ARBA00004123"/>
    </source>
</evidence>
<feature type="compositionally biased region" description="Low complexity" evidence="11">
    <location>
        <begin position="413"/>
        <end position="422"/>
    </location>
</feature>
<feature type="compositionally biased region" description="Polar residues" evidence="11">
    <location>
        <begin position="872"/>
        <end position="885"/>
    </location>
</feature>
<reference evidence="13 14" key="1">
    <citation type="journal article" date="2021" name="Sci. Rep.">
        <title>Chromosome anchoring in Senegalese sole (Solea senegalensis) reveals sex-associated markers and genome rearrangements in flatfish.</title>
        <authorList>
            <person name="Guerrero-Cozar I."/>
            <person name="Gomez-Garrido J."/>
            <person name="Berbel C."/>
            <person name="Martinez-Blanch J.F."/>
            <person name="Alioto T."/>
            <person name="Claros M.G."/>
            <person name="Gagnaire P.A."/>
            <person name="Manchado M."/>
        </authorList>
    </citation>
    <scope>NUCLEOTIDE SEQUENCE [LARGE SCALE GENOMIC DNA]</scope>
    <source>
        <strain evidence="13">Sse05_10M</strain>
    </source>
</reference>
<feature type="domain" description="C2H2-type" evidence="12">
    <location>
        <begin position="164"/>
        <end position="191"/>
    </location>
</feature>
<dbReference type="PANTHER" id="PTHR45944">
    <property type="entry name" value="SCHNURRI, ISOFORM F"/>
    <property type="match status" value="1"/>
</dbReference>
<feature type="compositionally biased region" description="Polar residues" evidence="11">
    <location>
        <begin position="1628"/>
        <end position="1648"/>
    </location>
</feature>
<evidence type="ECO:0000256" key="10">
    <source>
        <dbReference type="PROSITE-ProRule" id="PRU00042"/>
    </source>
</evidence>
<feature type="compositionally biased region" description="Low complexity" evidence="11">
    <location>
        <begin position="85"/>
        <end position="100"/>
    </location>
</feature>
<evidence type="ECO:0000256" key="9">
    <source>
        <dbReference type="ARBA" id="ARBA00023242"/>
    </source>
</evidence>
<feature type="region of interest" description="Disordered" evidence="11">
    <location>
        <begin position="1559"/>
        <end position="1754"/>
    </location>
</feature>
<feature type="region of interest" description="Disordered" evidence="11">
    <location>
        <begin position="1"/>
        <end position="134"/>
    </location>
</feature>
<feature type="region of interest" description="Disordered" evidence="11">
    <location>
        <begin position="1232"/>
        <end position="1333"/>
    </location>
</feature>
<feature type="compositionally biased region" description="Basic and acidic residues" evidence="11">
    <location>
        <begin position="1451"/>
        <end position="1485"/>
    </location>
</feature>
<dbReference type="GO" id="GO:0000978">
    <property type="term" value="F:RNA polymerase II cis-regulatory region sequence-specific DNA binding"/>
    <property type="evidence" value="ECO:0007669"/>
    <property type="project" value="TreeGrafter"/>
</dbReference>
<feature type="region of interest" description="Disordered" evidence="11">
    <location>
        <begin position="1984"/>
        <end position="2020"/>
    </location>
</feature>
<feature type="compositionally biased region" description="Basic and acidic residues" evidence="11">
    <location>
        <begin position="593"/>
        <end position="607"/>
    </location>
</feature>
<dbReference type="InterPro" id="IPR051969">
    <property type="entry name" value="Zinc-finger_DNA-bd_regulators"/>
</dbReference>
<keyword evidence="3" id="KW-0479">Metal-binding</keyword>
<gene>
    <name evidence="13" type="ORF">JOB18_029273</name>
</gene>
<keyword evidence="14" id="KW-1185">Reference proteome</keyword>
<dbReference type="PANTHER" id="PTHR45944:SF5">
    <property type="entry name" value="TRANSCRIPTION FACTOR HIVEP3"/>
    <property type="match status" value="1"/>
</dbReference>
<evidence type="ECO:0000256" key="11">
    <source>
        <dbReference type="SAM" id="MobiDB-lite"/>
    </source>
</evidence>
<feature type="compositionally biased region" description="Basic and acidic residues" evidence="11">
    <location>
        <begin position="671"/>
        <end position="682"/>
    </location>
</feature>
<feature type="compositionally biased region" description="Basic and acidic residues" evidence="11">
    <location>
        <begin position="1585"/>
        <end position="1601"/>
    </location>
</feature>
<feature type="compositionally biased region" description="Polar residues" evidence="11">
    <location>
        <begin position="310"/>
        <end position="331"/>
    </location>
</feature>
<feature type="compositionally biased region" description="Low complexity" evidence="11">
    <location>
        <begin position="794"/>
        <end position="815"/>
    </location>
</feature>
<feature type="region of interest" description="Disordered" evidence="11">
    <location>
        <begin position="919"/>
        <end position="954"/>
    </location>
</feature>
<sequence length="2020" mass="221181">MEAEPSRPADGQRSGRQEQQHVTTESPLGSCPPQQPQQPPNPRPVHRALGRLQNRQPRRTDLLLRLQQQQAVAWQHSDNPGPSGGSFFSPASPSTSFVPSQGEHGHGAPSHSSQEGVEGVSSPRKGEKKPPKPGKYVCSYCGRPCAKPSVLQKHIRSHTGERPYPCAPCGFSFKTKSNLYKHRKSHAHRIKAGLASSRDEPSLSGPEGSGIGEDPEEHTEGESTESEEETGQHTKTSVKEMLGQQSQGGKEVLAGSEESQRPEDSQAVKQRLALRLSERKRGPMASPDDPPSSLSTSSSSLGPGSKGSTESGYFSGSGSTELSQVSPPSASAKTYAEIILGKYGRLGGQQRSPHQQQPHSSLSSSSEMEEKNIPFTVQKTQVIEHITKLITINEAVVDTSEIDSVKPRRSSLSRKSSMESPKFSAPKDPYTFDPKGEIAGPSGLRQLHNPEAEPLDTEELSSIPLLRSHSMPSSTSQGEPSTSSTMSPRGYRLSQSFDEQQAVVAEMRASHTQRMLKRQPAIEVPLGAEVMLEEVGPSTSSSSARGTELARQLQQQQKSPSPFECEACRAHFQHSESYEAHRGICPGQQTLEQESRDVRKTSREDRPPMMMHYKFRALAMAVRKRRKEESLEEDPASPGSVSTSGSATGHVPVPSRTEHNQALSGLSLQSEPKEQQQQDRKGVSVIQHTSSFEKQESISMESQEPDHRKRQQTQQPEPKPSPSTSRLIRQPNIQVPEILVTVEPDADMPSVSSPTSSSKEVERIEEFQWPQRSQTLAQLPAEKLPPKKKRLRLAEAAQSSGESSFESASLSRSPSQESNISHTSSLSASFEDTARSEPVVWAVGNQSSQMLMVPPASHQHHQSHKEMRRSASEQAPASPLQTEQISETRSKSFDYGSLSPQQSTSAWKEKRKCLLVKHATLGEPEQEEGASTSHAYRAESPKPGPSHSILPPRCSIEPRTQFSLEATGKALQMLQPQIIPPPQDVLPLKPRGQQSFPAGSLSQLLPVTTTISEALSTQLIHRAFLHPQSGPPHTQTQQTHIHMAEQLGVPFRHLPALVPLQFSSSTGASLSLCLPVPPRLSTHVPSPPMADSRSSISSMSSDRPHPSLLTIPYHHPRPVIATCLAQLTPVASLVVPVRLQTHIPTYASAMYTTLSQIQACTRSQEPISCTAMVIMGQTEREKLQSSYLKVPSPDVILPLCLPSELPSGSGEAYGPLGAGGSKRMLSPAASLELSTEAQRHLKRVKEEEEGEQCKEGEEEQEDGDAEQKGHEDKNKVTGRKLEEREKEQSGRVEVTAVKEEREQEKMSRQHNREEKEKGEKESTEKTSQKKEEVPFVEGGVERLSVPTFPSLHTSTLVNSCYLNYVKPNPSTQRDPHTSVYSTWSVSAHNPNLPGLSTKMVLSLLCSKQKHSTETYTMATASNPAKNKLPTVSSRTPHVSEVHATPTSTLTEVRDQQQQHEKEEHKEMKEEEGPSTSKKGEPSRVRIFEGGYKSNEEYTYVRGRGRGKYICGECGIRCKKPSMLKKHIRTHTDVRPYICKHCNFAFKTKGNLTKHMKSKAHGKKCQAMGVSESSLDEPESEETVGSDERVCGSEEQEEHQFSDVEDSEDDDEDDDDEEEESVSHDDAPSSCSSDTHLSTGGHSTYCRQSQQGTPEPEPPAGPSPGQEHSPRGVWLSRRPASPGSRRALYSRRGWKASPRAFSPSSESCSPSRSLSPRLELSSPIHSLSPRTDLSSPSRHVSPSPERGPSPIRPISPLHTISPTCYQSSLAWTPPLPLGLQHRTTGYLPWESPSTKGSHVRLEKRRTAAGEGPTMPETSLFPAAFRLSACEGYPGHQAADNIFSHLPMHSQQAKVPYLMISIGGIQMVQARTRSHPTTPSSPTSPPLEGPSTARFELHWGGTPQTQGLRTPGDHWSEHQAAGTSQSGRCSLSTAPPCSKLELETTDSKQYGSSHSADHTCRSATETSECSFRDSRLRATLSRAAPVASRLIGQQQEREEPPSSSDLVEGGAKEDSARTDQST</sequence>
<feature type="region of interest" description="Disordered" evidence="11">
    <location>
        <begin position="397"/>
        <end position="494"/>
    </location>
</feature>
<dbReference type="FunFam" id="3.30.160.60:FF:000594">
    <property type="entry name" value="Transcription factor HIVEP2"/>
    <property type="match status" value="1"/>
</dbReference>
<feature type="compositionally biased region" description="Low complexity" evidence="11">
    <location>
        <begin position="1675"/>
        <end position="1686"/>
    </location>
</feature>
<feature type="region of interest" description="Disordered" evidence="11">
    <location>
        <begin position="180"/>
        <end position="331"/>
    </location>
</feature>
<evidence type="ECO:0000256" key="5">
    <source>
        <dbReference type="ARBA" id="ARBA00022771"/>
    </source>
</evidence>
<dbReference type="Pfam" id="PF00096">
    <property type="entry name" value="zf-C2H2"/>
    <property type="match status" value="4"/>
</dbReference>
<feature type="compositionally biased region" description="Low complexity" evidence="11">
    <location>
        <begin position="749"/>
        <end position="758"/>
    </location>
</feature>
<feature type="compositionally biased region" description="Acidic residues" evidence="11">
    <location>
        <begin position="1573"/>
        <end position="1584"/>
    </location>
</feature>
<evidence type="ECO:0000256" key="2">
    <source>
        <dbReference type="ARBA" id="ARBA00022553"/>
    </source>
</evidence>
<dbReference type="PROSITE" id="PS50157">
    <property type="entry name" value="ZINC_FINGER_C2H2_2"/>
    <property type="match status" value="4"/>
</dbReference>
<feature type="region of interest" description="Disordered" evidence="11">
    <location>
        <begin position="1423"/>
        <end position="1485"/>
    </location>
</feature>
<keyword evidence="9" id="KW-0539">Nucleus</keyword>
<proteinExistence type="predicted"/>
<accession>A0AAV6PVK5</accession>
<feature type="region of interest" description="Disordered" evidence="11">
    <location>
        <begin position="1869"/>
        <end position="1970"/>
    </location>
</feature>
<dbReference type="Proteomes" id="UP000693946">
    <property type="component" value="Linkage Group LG9"/>
</dbReference>
<keyword evidence="7" id="KW-0805">Transcription regulation</keyword>
<feature type="compositionally biased region" description="Polar residues" evidence="11">
    <location>
        <begin position="660"/>
        <end position="670"/>
    </location>
</feature>
<feature type="domain" description="C2H2-type" evidence="12">
    <location>
        <begin position="1536"/>
        <end position="1560"/>
    </location>
</feature>
<evidence type="ECO:0000256" key="3">
    <source>
        <dbReference type="ARBA" id="ARBA00022723"/>
    </source>
</evidence>
<feature type="region of interest" description="Disordered" evidence="11">
    <location>
        <begin position="534"/>
        <end position="564"/>
    </location>
</feature>
<dbReference type="FunFam" id="3.30.160.60:FF:000033">
    <property type="entry name" value="Immunodeficiency virus type I enhancer binding protein 1"/>
    <property type="match status" value="2"/>
</dbReference>
<feature type="domain" description="C2H2-type" evidence="12">
    <location>
        <begin position="136"/>
        <end position="163"/>
    </location>
</feature>
<feature type="domain" description="C2H2-type" evidence="12">
    <location>
        <begin position="1508"/>
        <end position="1535"/>
    </location>
</feature>
<keyword evidence="5 10" id="KW-0863">Zinc-finger</keyword>
<feature type="compositionally biased region" description="Polar residues" evidence="11">
    <location>
        <begin position="1723"/>
        <end position="1739"/>
    </location>
</feature>
<comment type="subcellular location">
    <subcellularLocation>
        <location evidence="1">Nucleus</location>
    </subcellularLocation>
</comment>
<dbReference type="InterPro" id="IPR013087">
    <property type="entry name" value="Znf_C2H2_type"/>
</dbReference>